<gene>
    <name evidence="2" type="ORF">SAMN05421748_110277</name>
</gene>
<dbReference type="AlphaFoldDB" id="A0A285IQH1"/>
<dbReference type="Proteomes" id="UP000219612">
    <property type="component" value="Unassembled WGS sequence"/>
</dbReference>
<feature type="compositionally biased region" description="Pro residues" evidence="1">
    <location>
        <begin position="45"/>
        <end position="77"/>
    </location>
</feature>
<dbReference type="RefSeq" id="WP_097322343.1">
    <property type="nucleotide sequence ID" value="NZ_OBDY01000010.1"/>
</dbReference>
<dbReference type="Gene3D" id="1.10.10.60">
    <property type="entry name" value="Homeodomain-like"/>
    <property type="match status" value="1"/>
</dbReference>
<evidence type="ECO:0000313" key="2">
    <source>
        <dbReference type="EMBL" id="SNY50270.1"/>
    </source>
</evidence>
<dbReference type="EMBL" id="OBDY01000010">
    <property type="protein sequence ID" value="SNY50270.1"/>
    <property type="molecule type" value="Genomic_DNA"/>
</dbReference>
<name>A0A285IQH1_9ACTN</name>
<keyword evidence="3" id="KW-1185">Reference proteome</keyword>
<evidence type="ECO:0000313" key="3">
    <source>
        <dbReference type="Proteomes" id="UP000219612"/>
    </source>
</evidence>
<sequence>MTDPYATFEDRIVAEFADGHDVEGIAARHGLTVPQVYAIVERTVGPPPPPPPGYYAPHPGPYPPPGYYAPQPAPYSPPQGGYHPPGVPSWVPNVLDEDAIVAEYGDGHDVEAIAHKHGITPDQVLHVVQRALADGS</sequence>
<protein>
    <submittedName>
        <fullName evidence="2">Uncharacterized protein</fullName>
    </submittedName>
</protein>
<organism evidence="2 3">
    <name type="scientific">Paractinoplanes atraurantiacus</name>
    <dbReference type="NCBI Taxonomy" id="1036182"/>
    <lineage>
        <taxon>Bacteria</taxon>
        <taxon>Bacillati</taxon>
        <taxon>Actinomycetota</taxon>
        <taxon>Actinomycetes</taxon>
        <taxon>Micromonosporales</taxon>
        <taxon>Micromonosporaceae</taxon>
        <taxon>Paractinoplanes</taxon>
    </lineage>
</organism>
<feature type="region of interest" description="Disordered" evidence="1">
    <location>
        <begin position="42"/>
        <end position="89"/>
    </location>
</feature>
<evidence type="ECO:0000256" key="1">
    <source>
        <dbReference type="SAM" id="MobiDB-lite"/>
    </source>
</evidence>
<reference evidence="2 3" key="1">
    <citation type="submission" date="2017-09" db="EMBL/GenBank/DDBJ databases">
        <authorList>
            <person name="Ehlers B."/>
            <person name="Leendertz F.H."/>
        </authorList>
    </citation>
    <scope>NUCLEOTIDE SEQUENCE [LARGE SCALE GENOMIC DNA]</scope>
    <source>
        <strain evidence="2 3">CGMCC 4.6857</strain>
    </source>
</reference>
<accession>A0A285IQH1</accession>
<dbReference type="OrthoDB" id="3297458at2"/>
<proteinExistence type="predicted"/>